<feature type="coiled-coil region" evidence="1">
    <location>
        <begin position="19"/>
        <end position="46"/>
    </location>
</feature>
<evidence type="ECO:0000256" key="2">
    <source>
        <dbReference type="SAM" id="Phobius"/>
    </source>
</evidence>
<keyword evidence="1" id="KW-0175">Coiled coil</keyword>
<accession>G8EXY6</accession>
<name>G8EXY6_9CAUD</name>
<organism evidence="3 4">
    <name type="scientific">Synechococcus phage S-CAM8</name>
    <dbReference type="NCBI Taxonomy" id="754038"/>
    <lineage>
        <taxon>Viruses</taxon>
        <taxon>Duplodnaviria</taxon>
        <taxon>Heunggongvirae</taxon>
        <taxon>Uroviricota</taxon>
        <taxon>Caudoviricetes</taxon>
        <taxon>Pantevenvirales</taxon>
        <taxon>Kyanoviridae</taxon>
        <taxon>Neritesvirus</taxon>
        <taxon>Neritesvirus scam8</taxon>
    </lineage>
</organism>
<proteinExistence type="predicted"/>
<protein>
    <submittedName>
        <fullName evidence="3">Uncharacterized protein</fullName>
    </submittedName>
</protein>
<keyword evidence="2" id="KW-0812">Transmembrane</keyword>
<dbReference type="Proteomes" id="UP000297591">
    <property type="component" value="Segment"/>
</dbReference>
<reference evidence="3 4" key="1">
    <citation type="submission" date="2010-12" db="EMBL/GenBank/DDBJ databases">
        <title>The Genome Sequence of Synechococcus phage S-CAM8 0608SB47.</title>
        <authorList>
            <consortium name="The Broad Institute Genome Sequencing Platform"/>
            <person name="Henn M.R."/>
            <person name="Martiny J."/>
            <person name="Weihe C."/>
            <person name="Levin J."/>
            <person name="Malboeuf C."/>
            <person name="Casali M."/>
            <person name="Russ C."/>
            <person name="Lennon N."/>
            <person name="Chapman S.B."/>
            <person name="Erlich R."/>
            <person name="Young S.K."/>
            <person name="Yandava C."/>
            <person name="Zeng Q."/>
            <person name="Alvarado L."/>
            <person name="Anderson S."/>
            <person name="Berlin A."/>
            <person name="Chen Z."/>
            <person name="Freedman E."/>
            <person name="Gellesch M."/>
            <person name="Goldberg J."/>
            <person name="Green L."/>
            <person name="Griggs A."/>
            <person name="Gujja S."/>
            <person name="Heilman E.R."/>
            <person name="Heiman D."/>
            <person name="Hollinger A."/>
            <person name="Howarth C."/>
            <person name="Larson L."/>
            <person name="Mehta T."/>
            <person name="Pearson M."/>
            <person name="Roberts A."/>
            <person name="Ryan E."/>
            <person name="Saif S."/>
            <person name="Shea T."/>
            <person name="Shenoy N."/>
            <person name="Sisk P."/>
            <person name="Stolte C."/>
            <person name="Sykes S."/>
            <person name="White J."/>
            <person name="Haas B."/>
            <person name="Nusbaum C."/>
            <person name="Birren B."/>
        </authorList>
    </citation>
    <scope>NUCLEOTIDE SEQUENCE [LARGE SCALE GENOMIC DNA]</scope>
    <source>
        <strain evidence="3 4">0608SB47</strain>
    </source>
</reference>
<keyword evidence="2" id="KW-0472">Membrane</keyword>
<evidence type="ECO:0000256" key="1">
    <source>
        <dbReference type="SAM" id="Coils"/>
    </source>
</evidence>
<evidence type="ECO:0000313" key="4">
    <source>
        <dbReference type="Proteomes" id="UP000297591"/>
    </source>
</evidence>
<dbReference type="EMBL" id="JF974299">
    <property type="protein sequence ID" value="AET72676.1"/>
    <property type="molecule type" value="Genomic_DNA"/>
</dbReference>
<feature type="transmembrane region" description="Helical" evidence="2">
    <location>
        <begin position="69"/>
        <end position="92"/>
    </location>
</feature>
<feature type="transmembrane region" description="Helical" evidence="2">
    <location>
        <begin position="45"/>
        <end position="63"/>
    </location>
</feature>
<gene>
    <name evidence="3" type="ORF">SXFG_00126</name>
</gene>
<evidence type="ECO:0000313" key="3">
    <source>
        <dbReference type="EMBL" id="AET72676.1"/>
    </source>
</evidence>
<sequence length="95" mass="11053">MDRSKRKEKENKMTIYLDNRAFEEKEKEEQEELEQEEQKQEAVKVAVGALAFLVKPAIIMLLWNTLMPGIFGLATIGYLKAFGLYLLARLFIDKE</sequence>
<keyword evidence="2" id="KW-1133">Transmembrane helix</keyword>